<evidence type="ECO:0000256" key="4">
    <source>
        <dbReference type="ARBA" id="ARBA00022989"/>
    </source>
</evidence>
<evidence type="ECO:0000256" key="5">
    <source>
        <dbReference type="ARBA" id="ARBA00023136"/>
    </source>
</evidence>
<feature type="transmembrane region" description="Helical" evidence="6">
    <location>
        <begin position="198"/>
        <end position="216"/>
    </location>
</feature>
<evidence type="ECO:0000256" key="3">
    <source>
        <dbReference type="ARBA" id="ARBA00022692"/>
    </source>
</evidence>
<feature type="transmembrane region" description="Helical" evidence="6">
    <location>
        <begin position="172"/>
        <end position="192"/>
    </location>
</feature>
<evidence type="ECO:0000313" key="8">
    <source>
        <dbReference type="Proteomes" id="UP001146793"/>
    </source>
</evidence>
<organism evidence="7 8">
    <name type="scientific">Anaeramoeba flamelloides</name>
    <dbReference type="NCBI Taxonomy" id="1746091"/>
    <lineage>
        <taxon>Eukaryota</taxon>
        <taxon>Metamonada</taxon>
        <taxon>Anaeramoebidae</taxon>
        <taxon>Anaeramoeba</taxon>
    </lineage>
</organism>
<feature type="transmembrane region" description="Helical" evidence="6">
    <location>
        <begin position="83"/>
        <end position="103"/>
    </location>
</feature>
<dbReference type="InterPro" id="IPR000791">
    <property type="entry name" value="Gpr1/Fun34/SatP-like"/>
</dbReference>
<evidence type="ECO:0000256" key="1">
    <source>
        <dbReference type="ARBA" id="ARBA00004141"/>
    </source>
</evidence>
<dbReference type="InterPro" id="IPR047623">
    <property type="entry name" value="SatP"/>
</dbReference>
<dbReference type="PANTHER" id="PTHR30178:SF3">
    <property type="entry name" value="SUCCINATE-ACETATE_PROTON SYMPORTER SATP"/>
    <property type="match status" value="1"/>
</dbReference>
<comment type="subcellular location">
    <subcellularLocation>
        <location evidence="1">Membrane</location>
        <topology evidence="1">Multi-pass membrane protein</topology>
    </subcellularLocation>
</comment>
<protein>
    <submittedName>
        <fullName evidence="7">Inner membrane protein yaah</fullName>
    </submittedName>
</protein>
<comment type="similarity">
    <text evidence="2">Belongs to the acetate uptake transporter (AceTr) (TC 2.A.96) family.</text>
</comment>
<dbReference type="Pfam" id="PF01184">
    <property type="entry name" value="Gpr1_Fun34_YaaH"/>
    <property type="match status" value="1"/>
</dbReference>
<accession>A0AAV7YSG4</accession>
<keyword evidence="5 6" id="KW-0472">Membrane</keyword>
<gene>
    <name evidence="7" type="ORF">M0812_02529</name>
</gene>
<comment type="caution">
    <text evidence="7">The sequence shown here is derived from an EMBL/GenBank/DDBJ whole genome shotgun (WGS) entry which is preliminary data.</text>
</comment>
<name>A0AAV7YSG4_9EUKA</name>
<dbReference type="Proteomes" id="UP001146793">
    <property type="component" value="Unassembled WGS sequence"/>
</dbReference>
<evidence type="ECO:0000256" key="6">
    <source>
        <dbReference type="SAM" id="Phobius"/>
    </source>
</evidence>
<feature type="transmembrane region" description="Helical" evidence="6">
    <location>
        <begin position="110"/>
        <end position="132"/>
    </location>
</feature>
<sequence length="245" mass="26978">MTTSGEEDKLVQNARTMEFQQLDLNSNVTFPSTKYDFPEELNVKITEKPIVVCDPSSIGVCTLGMVCLMICMSSFGATSTSVILQAPWIIVLSGFLMLIAGIVDAFRRNIFGAVVFVMYATFWLALGGAQFATHFGSEDDVEGGAQHSGAAVFGYIIFNFSCILVSLSLNKILFYIMVAIEFVLIFLTLELLEGTASWPTGLFLLITSLLSFYYCFANVINHLAGGELIWLGKPIFLWSSLVHKK</sequence>
<keyword evidence="4 6" id="KW-1133">Transmembrane helix</keyword>
<keyword evidence="3 6" id="KW-0812">Transmembrane</keyword>
<feature type="transmembrane region" description="Helical" evidence="6">
    <location>
        <begin position="144"/>
        <end position="165"/>
    </location>
</feature>
<dbReference type="AlphaFoldDB" id="A0AAV7YSG4"/>
<feature type="transmembrane region" description="Helical" evidence="6">
    <location>
        <begin position="58"/>
        <end position="77"/>
    </location>
</feature>
<dbReference type="PANTHER" id="PTHR30178">
    <property type="entry name" value="INNER MEMBRANE PROTEIN YAAH"/>
    <property type="match status" value="1"/>
</dbReference>
<evidence type="ECO:0000256" key="2">
    <source>
        <dbReference type="ARBA" id="ARBA00005587"/>
    </source>
</evidence>
<dbReference type="GO" id="GO:0016020">
    <property type="term" value="C:membrane"/>
    <property type="evidence" value="ECO:0007669"/>
    <property type="project" value="UniProtKB-SubCell"/>
</dbReference>
<reference evidence="7" key="1">
    <citation type="submission" date="2022-08" db="EMBL/GenBank/DDBJ databases">
        <title>Novel sulphate-reducing endosymbionts in the free-living metamonad Anaeramoeba.</title>
        <authorList>
            <person name="Jerlstrom-Hultqvist J."/>
            <person name="Cepicka I."/>
            <person name="Gallot-Lavallee L."/>
            <person name="Salas-Leiva D."/>
            <person name="Curtis B.A."/>
            <person name="Zahonova K."/>
            <person name="Pipaliya S."/>
            <person name="Dacks J."/>
            <person name="Roger A.J."/>
        </authorList>
    </citation>
    <scope>NUCLEOTIDE SEQUENCE</scope>
    <source>
        <strain evidence="7">Busselton2</strain>
    </source>
</reference>
<dbReference type="EMBL" id="JANTQA010000048">
    <property type="protein sequence ID" value="KAJ3430855.1"/>
    <property type="molecule type" value="Genomic_DNA"/>
</dbReference>
<evidence type="ECO:0000313" key="7">
    <source>
        <dbReference type="EMBL" id="KAJ3430855.1"/>
    </source>
</evidence>
<proteinExistence type="inferred from homology"/>